<dbReference type="KEGG" id="ster:AOA14_09450"/>
<reference evidence="2 3" key="2">
    <citation type="journal article" date="2016" name="Genome Announc.">
        <title>Complete Genome Sequence of Sphingopyxis terrae Strain 203-1 (NBRC 111660), a Polyethylene Glycol Degrader.</title>
        <authorList>
            <person name="Ohtsubo Y."/>
            <person name="Nonoyama S."/>
            <person name="Nagata Y."/>
            <person name="Numata M."/>
            <person name="Tsuchikane K."/>
            <person name="Hosoyama A."/>
            <person name="Yamazoe A."/>
            <person name="Tsuda M."/>
            <person name="Fujita N."/>
            <person name="Kawai F."/>
        </authorList>
    </citation>
    <scope>NUCLEOTIDE SEQUENCE [LARGE SCALE GENOMIC DNA]</scope>
    <source>
        <strain evidence="2 3">203-1</strain>
    </source>
</reference>
<dbReference type="SMART" id="SM00228">
    <property type="entry name" value="PDZ"/>
    <property type="match status" value="1"/>
</dbReference>
<dbReference type="Pfam" id="PF17820">
    <property type="entry name" value="PDZ_6"/>
    <property type="match status" value="1"/>
</dbReference>
<evidence type="ECO:0000259" key="1">
    <source>
        <dbReference type="PROSITE" id="PS50106"/>
    </source>
</evidence>
<dbReference type="AlphaFoldDB" id="A0A142VYH0"/>
<dbReference type="SUPFAM" id="SSF50156">
    <property type="entry name" value="PDZ domain-like"/>
    <property type="match status" value="1"/>
</dbReference>
<sequence length="143" mass="15333">MDPPRIRSMPPTALLILLLAGIIFLSARLYASPHSRGGGQVGGLTFEAEPVRRHQPIALVVTSVEDGGPAAKADIAAGDRIDRIDGRPIASAADAAARLRRDARKGVTLRIRRGIRTSYKHLPATRGPQPGTVHVAENIARRR</sequence>
<accession>A0A142VYH0</accession>
<dbReference type="PROSITE" id="PS50106">
    <property type="entry name" value="PDZ"/>
    <property type="match status" value="1"/>
</dbReference>
<proteinExistence type="predicted"/>
<dbReference type="InterPro" id="IPR036034">
    <property type="entry name" value="PDZ_sf"/>
</dbReference>
<dbReference type="Proteomes" id="UP000076234">
    <property type="component" value="Chromosome"/>
</dbReference>
<dbReference type="InterPro" id="IPR001478">
    <property type="entry name" value="PDZ"/>
</dbReference>
<evidence type="ECO:0000313" key="2">
    <source>
        <dbReference type="EMBL" id="AMU94826.1"/>
    </source>
</evidence>
<name>A0A142VYH0_9SPHN</name>
<dbReference type="Gene3D" id="2.30.42.10">
    <property type="match status" value="1"/>
</dbReference>
<feature type="domain" description="PDZ" evidence="1">
    <location>
        <begin position="28"/>
        <end position="115"/>
    </location>
</feature>
<gene>
    <name evidence="2" type="ORF">AOA14_09450</name>
</gene>
<dbReference type="InterPro" id="IPR041489">
    <property type="entry name" value="PDZ_6"/>
</dbReference>
<evidence type="ECO:0000313" key="3">
    <source>
        <dbReference type="Proteomes" id="UP000076234"/>
    </source>
</evidence>
<dbReference type="STRING" id="1219058.AOA14_09450"/>
<organism evidence="2 3">
    <name type="scientific">Sphingopyxis terrae subsp. terrae NBRC 15098</name>
    <dbReference type="NCBI Taxonomy" id="1219058"/>
    <lineage>
        <taxon>Bacteria</taxon>
        <taxon>Pseudomonadati</taxon>
        <taxon>Pseudomonadota</taxon>
        <taxon>Alphaproteobacteria</taxon>
        <taxon>Sphingomonadales</taxon>
        <taxon>Sphingomonadaceae</taxon>
        <taxon>Sphingopyxis</taxon>
    </lineage>
</organism>
<reference evidence="3" key="1">
    <citation type="submission" date="2015-11" db="EMBL/GenBank/DDBJ databases">
        <title>Complete genome sequence of a polyethylene glycol-degrading strain Sphingopyxis terrae strain 203-1 (NBRC 15098).</title>
        <authorList>
            <person name="Yoshiyuki O."/>
            <person name="Shouta N."/>
            <person name="Nagata Y."/>
            <person name="Numata M."/>
            <person name="Tsuchikane K."/>
            <person name="Hosoyama A."/>
            <person name="Yamazoe A."/>
            <person name="Tsuda M."/>
            <person name="Fujita N."/>
            <person name="Kawai F."/>
        </authorList>
    </citation>
    <scope>NUCLEOTIDE SEQUENCE [LARGE SCALE GENOMIC DNA]</scope>
    <source>
        <strain evidence="3">203-1</strain>
    </source>
</reference>
<dbReference type="EMBL" id="CP013342">
    <property type="protein sequence ID" value="AMU94826.1"/>
    <property type="molecule type" value="Genomic_DNA"/>
</dbReference>
<protein>
    <recommendedName>
        <fullName evidence="1">PDZ domain-containing protein</fullName>
    </recommendedName>
</protein>